<keyword evidence="3" id="KW-1185">Reference proteome</keyword>
<evidence type="ECO:0000256" key="1">
    <source>
        <dbReference type="SAM" id="SignalP"/>
    </source>
</evidence>
<protein>
    <submittedName>
        <fullName evidence="2">Uncharacterized protein</fullName>
    </submittedName>
</protein>
<reference evidence="3" key="1">
    <citation type="journal article" date="2018" name="Nat. Microbiol.">
        <title>Leveraging single-cell genomics to expand the fungal tree of life.</title>
        <authorList>
            <person name="Ahrendt S.R."/>
            <person name="Quandt C.A."/>
            <person name="Ciobanu D."/>
            <person name="Clum A."/>
            <person name="Salamov A."/>
            <person name="Andreopoulos B."/>
            <person name="Cheng J.F."/>
            <person name="Woyke T."/>
            <person name="Pelin A."/>
            <person name="Henrissat B."/>
            <person name="Reynolds N.K."/>
            <person name="Benny G.L."/>
            <person name="Smith M.E."/>
            <person name="James T.Y."/>
            <person name="Grigoriev I.V."/>
        </authorList>
    </citation>
    <scope>NUCLEOTIDE SEQUENCE [LARGE SCALE GENOMIC DNA]</scope>
    <source>
        <strain evidence="3">RSA 468</strain>
    </source>
</reference>
<name>A0A4P9ZSU1_9FUNG</name>
<evidence type="ECO:0000313" key="2">
    <source>
        <dbReference type="EMBL" id="RKP36485.1"/>
    </source>
</evidence>
<proteinExistence type="predicted"/>
<organism evidence="2 3">
    <name type="scientific">Dimargaris cristalligena</name>
    <dbReference type="NCBI Taxonomy" id="215637"/>
    <lineage>
        <taxon>Eukaryota</taxon>
        <taxon>Fungi</taxon>
        <taxon>Fungi incertae sedis</taxon>
        <taxon>Zoopagomycota</taxon>
        <taxon>Kickxellomycotina</taxon>
        <taxon>Dimargaritomycetes</taxon>
        <taxon>Dimargaritales</taxon>
        <taxon>Dimargaritaceae</taxon>
        <taxon>Dimargaris</taxon>
    </lineage>
</organism>
<dbReference type="AlphaFoldDB" id="A0A4P9ZSU1"/>
<keyword evidence="1" id="KW-0732">Signal</keyword>
<dbReference type="Proteomes" id="UP000268162">
    <property type="component" value="Unassembled WGS sequence"/>
</dbReference>
<accession>A0A4P9ZSU1</accession>
<feature type="signal peptide" evidence="1">
    <location>
        <begin position="1"/>
        <end position="22"/>
    </location>
</feature>
<dbReference type="EMBL" id="ML002646">
    <property type="protein sequence ID" value="RKP36485.1"/>
    <property type="molecule type" value="Genomic_DNA"/>
</dbReference>
<gene>
    <name evidence="2" type="ORF">BJ085DRAFT_32267</name>
</gene>
<sequence length="521" mass="59035">MQPVRMGITGLTTLALVLQLQATPSLAGNAFSTYGALPFKPVQEAHLYSAPPVSISQILDNSKKQPFATLRNNLSLFKKSSLSIDDTCEAAWTWKGLMDQQITSSVFFEAYDNHAHNIHLLQGVLNGADHDEGFWNVITDTLYYVTNNQDNPLIQQGAWRVINPTNVLKLPLSNGEVHLPLLALVDEWPAGSSVWEVVQVLLNQGLSQMAILCQDSEKPLFDQALFNGSLEVFASSSDYFPIWMNVVFKDYFKNTLAIVMARLSTTGKLKDLQELMREEVLLPWITEQGHSMRLDEYDSMDLYSQFNRLAIVLAAVAGNESALTQFTQAYTEELESDSRINSYQILIIKRRFVQEIRENMGLPRSAEFLESSWQLSSEQQAENAPVGGVDNDNNAGDDDDYGFDDIVEEYIDIPIVRQLHLTDDNQMGLMLPAFMLTKNTEAELPDLGTWPYWEYDIDFFKASMFNESIHHALGSHWSLSVLQYFESNVPKRVGEVLDPYYNSPVYQYRIPLHDYVGLIMH</sequence>
<evidence type="ECO:0000313" key="3">
    <source>
        <dbReference type="Proteomes" id="UP000268162"/>
    </source>
</evidence>
<feature type="chain" id="PRO_5020218497" evidence="1">
    <location>
        <begin position="23"/>
        <end position="521"/>
    </location>
</feature>